<feature type="domain" description="LIM zinc-binding" evidence="10">
    <location>
        <begin position="3"/>
        <end position="61"/>
    </location>
</feature>
<dbReference type="SUPFAM" id="SSF57716">
    <property type="entry name" value="Glucocorticoid receptor-like (DNA-binding domain)"/>
    <property type="match status" value="3"/>
</dbReference>
<dbReference type="FunFam" id="2.10.110.10:FF:000008">
    <property type="entry name" value="Paxillin isoform 1"/>
    <property type="match status" value="2"/>
</dbReference>
<dbReference type="GO" id="GO:0001725">
    <property type="term" value="C:stress fiber"/>
    <property type="evidence" value="ECO:0007669"/>
    <property type="project" value="TreeGrafter"/>
</dbReference>
<protein>
    <recommendedName>
        <fullName evidence="10">LIM zinc-binding domain-containing protein</fullName>
    </recommendedName>
</protein>
<dbReference type="OrthoDB" id="1112565at2759"/>
<evidence type="ECO:0000256" key="4">
    <source>
        <dbReference type="ARBA" id="ARBA00022723"/>
    </source>
</evidence>
<sequence>MSSTCVVCNKPITGQVLSALGKTYHPEHFVCAKCKGPIKDNKFQQHEGQPYCDEDYAIMFLKKCFACKQPIRNKIIHALGADWHEEHFVCTVCQTSLCGTSFMEKNGHPYCKKDFYEKFGEKCAQCGQPLMDQAVVALDKKWHQECFVCQKCKQPIDEDSFSVQAGKPICSKCT</sequence>
<keyword evidence="6 9" id="KW-0862">Zinc</keyword>
<dbReference type="PANTHER" id="PTHR24214:SF62">
    <property type="entry name" value="LEUPAXIN"/>
    <property type="match status" value="1"/>
</dbReference>
<evidence type="ECO:0000256" key="7">
    <source>
        <dbReference type="ARBA" id="ARBA00022949"/>
    </source>
</evidence>
<dbReference type="EMBL" id="GEZM01015487">
    <property type="protein sequence ID" value="JAV91610.1"/>
    <property type="molecule type" value="Transcribed_RNA"/>
</dbReference>
<evidence type="ECO:0000313" key="11">
    <source>
        <dbReference type="EMBL" id="JAV91612.1"/>
    </source>
</evidence>
<reference evidence="11" key="1">
    <citation type="journal article" date="2016" name="Sci. Rep.">
        <title>Molecular characterization of firefly nuptial gifts: a multi-omics approach sheds light on postcopulatory sexual selection.</title>
        <authorList>
            <person name="Al-Wathiqui N."/>
            <person name="Fallon T.R."/>
            <person name="South A."/>
            <person name="Weng J.K."/>
            <person name="Lewis S.M."/>
        </authorList>
    </citation>
    <scope>NUCLEOTIDE SEQUENCE</scope>
</reference>
<keyword evidence="3" id="KW-0963">Cytoplasm</keyword>
<evidence type="ECO:0000256" key="8">
    <source>
        <dbReference type="ARBA" id="ARBA00023038"/>
    </source>
</evidence>
<dbReference type="EMBL" id="GEZM01015486">
    <property type="protein sequence ID" value="JAV91612.1"/>
    <property type="molecule type" value="Transcribed_RNA"/>
</dbReference>
<proteinExistence type="predicted"/>
<dbReference type="PANTHER" id="PTHR24214">
    <property type="entry name" value="PDZ AND LIM DOMAIN PROTEIN ZASP"/>
    <property type="match status" value="1"/>
</dbReference>
<dbReference type="Gene3D" id="2.10.110.10">
    <property type="entry name" value="Cysteine Rich Protein"/>
    <property type="match status" value="3"/>
</dbReference>
<dbReference type="GO" id="GO:0005737">
    <property type="term" value="C:cytoplasm"/>
    <property type="evidence" value="ECO:0007669"/>
    <property type="project" value="UniProtKB-SubCell"/>
</dbReference>
<dbReference type="PROSITE" id="PS50023">
    <property type="entry name" value="LIM_DOMAIN_2"/>
    <property type="match status" value="3"/>
</dbReference>
<dbReference type="Pfam" id="PF00412">
    <property type="entry name" value="LIM"/>
    <property type="match status" value="3"/>
</dbReference>
<evidence type="ECO:0000256" key="9">
    <source>
        <dbReference type="PROSITE-ProRule" id="PRU00125"/>
    </source>
</evidence>
<accession>A0A1Y1N131</accession>
<evidence type="ECO:0000259" key="10">
    <source>
        <dbReference type="PROSITE" id="PS50023"/>
    </source>
</evidence>
<dbReference type="GeneID" id="116178121"/>
<evidence type="ECO:0000256" key="3">
    <source>
        <dbReference type="ARBA" id="ARBA00022490"/>
    </source>
</evidence>
<dbReference type="EMBL" id="GEZM01015490">
    <property type="protein sequence ID" value="JAV91605.1"/>
    <property type="molecule type" value="Transcribed_RNA"/>
</dbReference>
<dbReference type="GO" id="GO:0061061">
    <property type="term" value="P:muscle structure development"/>
    <property type="evidence" value="ECO:0007669"/>
    <property type="project" value="TreeGrafter"/>
</dbReference>
<evidence type="ECO:0000256" key="2">
    <source>
        <dbReference type="ARBA" id="ARBA00004496"/>
    </source>
</evidence>
<dbReference type="InterPro" id="IPR050604">
    <property type="entry name" value="PDZ-LIM_domain"/>
</dbReference>
<evidence type="ECO:0000256" key="1">
    <source>
        <dbReference type="ARBA" id="ARBA00004282"/>
    </source>
</evidence>
<keyword evidence="5" id="KW-0677">Repeat</keyword>
<organism evidence="11">
    <name type="scientific">Photinus pyralis</name>
    <name type="common">Common eastern firefly</name>
    <name type="synonym">Lampyris pyralis</name>
    <dbReference type="NCBI Taxonomy" id="7054"/>
    <lineage>
        <taxon>Eukaryota</taxon>
        <taxon>Metazoa</taxon>
        <taxon>Ecdysozoa</taxon>
        <taxon>Arthropoda</taxon>
        <taxon>Hexapoda</taxon>
        <taxon>Insecta</taxon>
        <taxon>Pterygota</taxon>
        <taxon>Neoptera</taxon>
        <taxon>Endopterygota</taxon>
        <taxon>Coleoptera</taxon>
        <taxon>Polyphaga</taxon>
        <taxon>Elateriformia</taxon>
        <taxon>Elateroidea</taxon>
        <taxon>Lampyridae</taxon>
        <taxon>Lampyrinae</taxon>
        <taxon>Photinus</taxon>
    </lineage>
</organism>
<dbReference type="GO" id="GO:0003779">
    <property type="term" value="F:actin binding"/>
    <property type="evidence" value="ECO:0007669"/>
    <property type="project" value="TreeGrafter"/>
</dbReference>
<dbReference type="AlphaFoldDB" id="A0A1Y1N131"/>
<dbReference type="GO" id="GO:0051371">
    <property type="term" value="F:muscle alpha-actinin binding"/>
    <property type="evidence" value="ECO:0007669"/>
    <property type="project" value="TreeGrafter"/>
</dbReference>
<dbReference type="SMART" id="SM00132">
    <property type="entry name" value="LIM"/>
    <property type="match status" value="3"/>
</dbReference>
<dbReference type="InterPro" id="IPR001781">
    <property type="entry name" value="Znf_LIM"/>
</dbReference>
<comment type="subcellular location">
    <subcellularLocation>
        <location evidence="1">Cell junction</location>
    </subcellularLocation>
    <subcellularLocation>
        <location evidence="2">Cytoplasm</location>
    </subcellularLocation>
</comment>
<keyword evidence="8 9" id="KW-0440">LIM domain</keyword>
<dbReference type="CDD" id="cd08368">
    <property type="entry name" value="LIM"/>
    <property type="match status" value="1"/>
</dbReference>
<evidence type="ECO:0000256" key="6">
    <source>
        <dbReference type="ARBA" id="ARBA00022833"/>
    </source>
</evidence>
<dbReference type="GO" id="GO:0046872">
    <property type="term" value="F:metal ion binding"/>
    <property type="evidence" value="ECO:0007669"/>
    <property type="project" value="UniProtKB-KW"/>
</dbReference>
<feature type="domain" description="LIM zinc-binding" evidence="10">
    <location>
        <begin position="62"/>
        <end position="121"/>
    </location>
</feature>
<dbReference type="PROSITE" id="PS00478">
    <property type="entry name" value="LIM_DOMAIN_1"/>
    <property type="match status" value="2"/>
</dbReference>
<dbReference type="GO" id="GO:0005912">
    <property type="term" value="C:adherens junction"/>
    <property type="evidence" value="ECO:0007669"/>
    <property type="project" value="TreeGrafter"/>
</dbReference>
<keyword evidence="4 9" id="KW-0479">Metal-binding</keyword>
<dbReference type="GO" id="GO:0031941">
    <property type="term" value="C:filamentous actin"/>
    <property type="evidence" value="ECO:0007669"/>
    <property type="project" value="TreeGrafter"/>
</dbReference>
<name>A0A1Y1N131_PHOPY</name>
<dbReference type="RefSeq" id="XP_031353362.1">
    <property type="nucleotide sequence ID" value="XM_031497502.1"/>
</dbReference>
<evidence type="ECO:0000256" key="5">
    <source>
        <dbReference type="ARBA" id="ARBA00022737"/>
    </source>
</evidence>
<dbReference type="KEGG" id="ppyr:116178121"/>
<feature type="domain" description="LIM zinc-binding" evidence="10">
    <location>
        <begin position="122"/>
        <end position="174"/>
    </location>
</feature>
<keyword evidence="7" id="KW-0965">Cell junction</keyword>
<dbReference type="GO" id="GO:0030036">
    <property type="term" value="P:actin cytoskeleton organization"/>
    <property type="evidence" value="ECO:0007669"/>
    <property type="project" value="TreeGrafter"/>
</dbReference>